<evidence type="ECO:0000256" key="8">
    <source>
        <dbReference type="ARBA" id="ARBA00022777"/>
    </source>
</evidence>
<dbReference type="GO" id="GO:0000155">
    <property type="term" value="F:phosphorelay sensor kinase activity"/>
    <property type="evidence" value="ECO:0007669"/>
    <property type="project" value="InterPro"/>
</dbReference>
<evidence type="ECO:0000256" key="5">
    <source>
        <dbReference type="ARBA" id="ARBA00022553"/>
    </source>
</evidence>
<dbReference type="PROSITE" id="PS50885">
    <property type="entry name" value="HAMP"/>
    <property type="match status" value="1"/>
</dbReference>
<sequence length="960" mass="109470">MTNYFKRTLNRQFTFLLLVVSLVIVLVGGVLAVYGVSIQSSYQAERERKLEKQEIVFEIDSHAKQMLIRARGYFAFQDNEELNALYREIDALNLYIERFSSLDLSAEELALLTEIKTTIHLYQTIHLPEALSLVSNNELDRLSAYANNGANDTVNQLIENTSNYVLTISEKAAEISSSYTEKVSILVSLFVVFLGVVLLILFIVLYKMIKQIGKPIQDVTVAAAELAIGKDVSLKSHQREDEIGVLSRTFLDMVEIIQQKEDEMTQQNIELKTQQEELEHKQDQLIKSLHETEEMQNVLLKYNSLNHAISVTLNKEDLFDELLTHLSDIYPVDKMLLFLTEERFYRSRGIYEKHVTQLLNHFDQGIGLILREKNNYHLVEREVTDVERGLAEGVLTAYDLYIPIYSSGGELRAVFGTNRVGKPFSQTEINELSGVMNHMSIAIEKVLMHEETEKERQLNQDIIDNVNEAIQFVDNEGHLLQFNQSFCQLIECEQKAQLKAPFSMWFQALEHVLGGNEAVASFYNEALKQDNSSVLSLNYEIHTKQKRIFKVYAEPVYHGYHKVGTIFVHRDITKQHEVEQMKSELVSTVSHELRTPLSSILGFTELMLHRKLKPEKQEKYLKTIHKEANRLTNLINDFLDLQRMESGGQMYTNESVDIRDLVSEVLTRFEAYSEKHTLHFINLAEKTIIQGDSERIQQVITNIISNAIKFSPDGGDITTTVTSNSTSLFVSVKDEGLGIPENEMKNLFRKFYRIDNSDRKKIGGTGLGLPICKEIVEAHNGTISVESKENEGSTFIIELPLNDCSQTLKAEGESPKTILLLEDDQSLALLLAEELKNYGFNVEHFSNPATAITFVDTMASHLNSTHSLPLDAMVVDIMLGDELTGWDFIHKIKANNLWSDLPIFISSALDEAEQLTRHSEIESYLTKPYPPSELSKTIIETLNQDKTRGEILIPKRKNER</sequence>
<dbReference type="GO" id="GO:0005524">
    <property type="term" value="F:ATP binding"/>
    <property type="evidence" value="ECO:0007669"/>
    <property type="project" value="UniProtKB-KW"/>
</dbReference>
<dbReference type="SUPFAM" id="SSF55874">
    <property type="entry name" value="ATPase domain of HSP90 chaperone/DNA topoisomerase II/histidine kinase"/>
    <property type="match status" value="1"/>
</dbReference>
<dbReference type="SMART" id="SM00387">
    <property type="entry name" value="HATPase_c"/>
    <property type="match status" value="1"/>
</dbReference>
<keyword evidence="4" id="KW-1003">Cell membrane</keyword>
<dbReference type="Gene3D" id="6.10.340.10">
    <property type="match status" value="1"/>
</dbReference>
<dbReference type="PROSITE" id="PS50109">
    <property type="entry name" value="HIS_KIN"/>
    <property type="match status" value="1"/>
</dbReference>
<feature type="modified residue" description="4-aspartylphosphate" evidence="12">
    <location>
        <position position="876"/>
    </location>
</feature>
<dbReference type="Proteomes" id="UP001285636">
    <property type="component" value="Unassembled WGS sequence"/>
</dbReference>
<evidence type="ECO:0000256" key="12">
    <source>
        <dbReference type="PROSITE-ProRule" id="PRU00169"/>
    </source>
</evidence>
<feature type="coiled-coil region" evidence="13">
    <location>
        <begin position="254"/>
        <end position="295"/>
    </location>
</feature>
<feature type="domain" description="Histidine kinase" evidence="15">
    <location>
        <begin position="588"/>
        <end position="803"/>
    </location>
</feature>
<evidence type="ECO:0000256" key="14">
    <source>
        <dbReference type="SAM" id="Phobius"/>
    </source>
</evidence>
<evidence type="ECO:0000256" key="9">
    <source>
        <dbReference type="ARBA" id="ARBA00022840"/>
    </source>
</evidence>
<dbReference type="Gene3D" id="1.10.287.130">
    <property type="match status" value="1"/>
</dbReference>
<comment type="caution">
    <text evidence="18">The sequence shown here is derived from an EMBL/GenBank/DDBJ whole genome shotgun (WGS) entry which is preliminary data.</text>
</comment>
<dbReference type="Gene3D" id="3.30.450.20">
    <property type="entry name" value="PAS domain"/>
    <property type="match status" value="1"/>
</dbReference>
<dbReference type="PANTHER" id="PTHR43047:SF72">
    <property type="entry name" value="OSMOSENSING HISTIDINE PROTEIN KINASE SLN1"/>
    <property type="match status" value="1"/>
</dbReference>
<reference evidence="18" key="1">
    <citation type="submission" date="2023-10" db="EMBL/GenBank/DDBJ databases">
        <title>Screening of Alkalihalophilus pseudofirmusBZ-TG-HK211 and Its Alleviation of Salt Stress on Rapeseed Growth.</title>
        <authorList>
            <person name="Zhao B."/>
            <person name="Guo T."/>
        </authorList>
    </citation>
    <scope>NUCLEOTIDE SEQUENCE</scope>
    <source>
        <strain evidence="18">BZ-TG-HK211</strain>
    </source>
</reference>
<feature type="domain" description="Response regulatory" evidence="16">
    <location>
        <begin position="817"/>
        <end position="942"/>
    </location>
</feature>
<evidence type="ECO:0000256" key="1">
    <source>
        <dbReference type="ARBA" id="ARBA00000085"/>
    </source>
</evidence>
<dbReference type="SUPFAM" id="SSF47384">
    <property type="entry name" value="Homodimeric domain of signal transducing histidine kinase"/>
    <property type="match status" value="1"/>
</dbReference>
<dbReference type="InterPro" id="IPR029016">
    <property type="entry name" value="GAF-like_dom_sf"/>
</dbReference>
<dbReference type="Pfam" id="PF00512">
    <property type="entry name" value="HisKA"/>
    <property type="match status" value="1"/>
</dbReference>
<dbReference type="Gene3D" id="3.30.450.40">
    <property type="match status" value="1"/>
</dbReference>
<protein>
    <recommendedName>
        <fullName evidence="3">histidine kinase</fullName>
        <ecNumber evidence="3">2.7.13.3</ecNumber>
    </recommendedName>
</protein>
<dbReference type="EC" id="2.7.13.3" evidence="3"/>
<evidence type="ECO:0000256" key="2">
    <source>
        <dbReference type="ARBA" id="ARBA00004651"/>
    </source>
</evidence>
<gene>
    <name evidence="18" type="ORF">RYX45_03105</name>
</gene>
<dbReference type="InterPro" id="IPR005467">
    <property type="entry name" value="His_kinase_dom"/>
</dbReference>
<dbReference type="GO" id="GO:0005886">
    <property type="term" value="C:plasma membrane"/>
    <property type="evidence" value="ECO:0007669"/>
    <property type="project" value="UniProtKB-SubCell"/>
</dbReference>
<keyword evidence="5 12" id="KW-0597">Phosphoprotein</keyword>
<evidence type="ECO:0000259" key="15">
    <source>
        <dbReference type="PROSITE" id="PS50109"/>
    </source>
</evidence>
<dbReference type="InterPro" id="IPR011006">
    <property type="entry name" value="CheY-like_superfamily"/>
</dbReference>
<name>A0AAJ2NKE4_ALKPS</name>
<proteinExistence type="predicted"/>
<comment type="catalytic activity">
    <reaction evidence="1">
        <text>ATP + protein L-histidine = ADP + protein N-phospho-L-histidine.</text>
        <dbReference type="EC" id="2.7.13.3"/>
    </reaction>
</comment>
<dbReference type="InterPro" id="IPR036890">
    <property type="entry name" value="HATPase_C_sf"/>
</dbReference>
<dbReference type="GO" id="GO:0009927">
    <property type="term" value="F:histidine phosphotransfer kinase activity"/>
    <property type="evidence" value="ECO:0007669"/>
    <property type="project" value="TreeGrafter"/>
</dbReference>
<evidence type="ECO:0000259" key="16">
    <source>
        <dbReference type="PROSITE" id="PS50110"/>
    </source>
</evidence>
<dbReference type="InterPro" id="IPR001789">
    <property type="entry name" value="Sig_transdc_resp-reg_receiver"/>
</dbReference>
<feature type="domain" description="HAMP" evidence="17">
    <location>
        <begin position="210"/>
        <end position="262"/>
    </location>
</feature>
<dbReference type="AlphaFoldDB" id="A0AAJ2NKE4"/>
<evidence type="ECO:0000259" key="17">
    <source>
        <dbReference type="PROSITE" id="PS50885"/>
    </source>
</evidence>
<dbReference type="FunFam" id="3.30.565.10:FF:000006">
    <property type="entry name" value="Sensor histidine kinase WalK"/>
    <property type="match status" value="1"/>
</dbReference>
<evidence type="ECO:0000256" key="13">
    <source>
        <dbReference type="SAM" id="Coils"/>
    </source>
</evidence>
<feature type="transmembrane region" description="Helical" evidence="14">
    <location>
        <begin position="185"/>
        <end position="206"/>
    </location>
</feature>
<evidence type="ECO:0000256" key="10">
    <source>
        <dbReference type="ARBA" id="ARBA00023012"/>
    </source>
</evidence>
<evidence type="ECO:0000256" key="11">
    <source>
        <dbReference type="ARBA" id="ARBA00023136"/>
    </source>
</evidence>
<keyword evidence="14" id="KW-0812">Transmembrane</keyword>
<keyword evidence="9 18" id="KW-0067">ATP-binding</keyword>
<evidence type="ECO:0000256" key="6">
    <source>
        <dbReference type="ARBA" id="ARBA00022679"/>
    </source>
</evidence>
<accession>A0AAJ2NKE4</accession>
<dbReference type="Pfam" id="PF02518">
    <property type="entry name" value="HATPase_c"/>
    <property type="match status" value="1"/>
</dbReference>
<dbReference type="Gene3D" id="3.40.50.2300">
    <property type="match status" value="1"/>
</dbReference>
<keyword evidence="11 14" id="KW-0472">Membrane</keyword>
<dbReference type="RefSeq" id="WP_323465839.1">
    <property type="nucleotide sequence ID" value="NZ_CP144224.1"/>
</dbReference>
<dbReference type="SUPFAM" id="SSF55785">
    <property type="entry name" value="PYP-like sensor domain (PAS domain)"/>
    <property type="match status" value="1"/>
</dbReference>
<evidence type="ECO:0000256" key="3">
    <source>
        <dbReference type="ARBA" id="ARBA00012438"/>
    </source>
</evidence>
<dbReference type="InterPro" id="IPR003594">
    <property type="entry name" value="HATPase_dom"/>
</dbReference>
<dbReference type="Gene3D" id="3.30.565.10">
    <property type="entry name" value="Histidine kinase-like ATPase, C-terminal domain"/>
    <property type="match status" value="1"/>
</dbReference>
<dbReference type="PRINTS" id="PR00344">
    <property type="entry name" value="BCTRLSENSOR"/>
</dbReference>
<dbReference type="SMART" id="SM00448">
    <property type="entry name" value="REC"/>
    <property type="match status" value="1"/>
</dbReference>
<evidence type="ECO:0000256" key="7">
    <source>
        <dbReference type="ARBA" id="ARBA00022741"/>
    </source>
</evidence>
<dbReference type="InterPro" id="IPR003661">
    <property type="entry name" value="HisK_dim/P_dom"/>
</dbReference>
<dbReference type="InterPro" id="IPR035965">
    <property type="entry name" value="PAS-like_dom_sf"/>
</dbReference>
<dbReference type="InterPro" id="IPR003660">
    <property type="entry name" value="HAMP_dom"/>
</dbReference>
<dbReference type="Pfam" id="PF00072">
    <property type="entry name" value="Response_reg"/>
    <property type="match status" value="1"/>
</dbReference>
<dbReference type="SUPFAM" id="SSF55781">
    <property type="entry name" value="GAF domain-like"/>
    <property type="match status" value="1"/>
</dbReference>
<keyword evidence="7" id="KW-0547">Nucleotide-binding</keyword>
<evidence type="ECO:0000313" key="18">
    <source>
        <dbReference type="EMBL" id="MDV2884151.1"/>
    </source>
</evidence>
<evidence type="ECO:0000256" key="4">
    <source>
        <dbReference type="ARBA" id="ARBA00022475"/>
    </source>
</evidence>
<keyword evidence="6" id="KW-0808">Transferase</keyword>
<dbReference type="FunFam" id="1.10.287.130:FF:000008">
    <property type="entry name" value="Two-component sensor histidine kinase"/>
    <property type="match status" value="1"/>
</dbReference>
<evidence type="ECO:0000313" key="19">
    <source>
        <dbReference type="Proteomes" id="UP001285636"/>
    </source>
</evidence>
<dbReference type="InterPro" id="IPR036097">
    <property type="entry name" value="HisK_dim/P_sf"/>
</dbReference>
<dbReference type="InterPro" id="IPR004358">
    <property type="entry name" value="Sig_transdc_His_kin-like_C"/>
</dbReference>
<dbReference type="CDD" id="cd06225">
    <property type="entry name" value="HAMP"/>
    <property type="match status" value="1"/>
</dbReference>
<dbReference type="SUPFAM" id="SSF52172">
    <property type="entry name" value="CheY-like"/>
    <property type="match status" value="1"/>
</dbReference>
<dbReference type="CDD" id="cd00082">
    <property type="entry name" value="HisKA"/>
    <property type="match status" value="1"/>
</dbReference>
<keyword evidence="14" id="KW-1133">Transmembrane helix</keyword>
<dbReference type="PANTHER" id="PTHR43047">
    <property type="entry name" value="TWO-COMPONENT HISTIDINE PROTEIN KINASE"/>
    <property type="match status" value="1"/>
</dbReference>
<keyword evidence="10" id="KW-0902">Two-component regulatory system</keyword>
<dbReference type="SMART" id="SM00388">
    <property type="entry name" value="HisKA"/>
    <property type="match status" value="1"/>
</dbReference>
<comment type="subcellular location">
    <subcellularLocation>
        <location evidence="2">Cell membrane</location>
        <topology evidence="2">Multi-pass membrane protein</topology>
    </subcellularLocation>
</comment>
<dbReference type="EMBL" id="JAWJAY010000001">
    <property type="protein sequence ID" value="MDV2884151.1"/>
    <property type="molecule type" value="Genomic_DNA"/>
</dbReference>
<keyword evidence="13" id="KW-0175">Coiled coil</keyword>
<keyword evidence="8" id="KW-0418">Kinase</keyword>
<dbReference type="PROSITE" id="PS50110">
    <property type="entry name" value="RESPONSE_REGULATORY"/>
    <property type="match status" value="1"/>
</dbReference>
<organism evidence="18 19">
    <name type="scientific">Alkalihalophilus pseudofirmus</name>
    <name type="common">Bacillus pseudofirmus</name>
    <dbReference type="NCBI Taxonomy" id="79885"/>
    <lineage>
        <taxon>Bacteria</taxon>
        <taxon>Bacillati</taxon>
        <taxon>Bacillota</taxon>
        <taxon>Bacilli</taxon>
        <taxon>Bacillales</taxon>
        <taxon>Bacillaceae</taxon>
        <taxon>Alkalihalophilus</taxon>
    </lineage>
</organism>